<evidence type="ECO:0000313" key="6">
    <source>
        <dbReference type="EMBL" id="MBC8556971.1"/>
    </source>
</evidence>
<feature type="coiled-coil region" evidence="3">
    <location>
        <begin position="376"/>
        <end position="407"/>
    </location>
</feature>
<dbReference type="Proteomes" id="UP000637513">
    <property type="component" value="Unassembled WGS sequence"/>
</dbReference>
<gene>
    <name evidence="6" type="ORF">H8700_04535</name>
</gene>
<proteinExistence type="predicted"/>
<dbReference type="EMBL" id="JACRSW010000015">
    <property type="protein sequence ID" value="MBC8556971.1"/>
    <property type="molecule type" value="Genomic_DNA"/>
</dbReference>
<feature type="transmembrane region" description="Helical" evidence="4">
    <location>
        <begin position="20"/>
        <end position="39"/>
    </location>
</feature>
<organism evidence="6 7">
    <name type="scientific">Jutongia hominis</name>
    <dbReference type="NCBI Taxonomy" id="2763664"/>
    <lineage>
        <taxon>Bacteria</taxon>
        <taxon>Bacillati</taxon>
        <taxon>Bacillota</taxon>
        <taxon>Clostridia</taxon>
        <taxon>Lachnospirales</taxon>
        <taxon>Lachnospiraceae</taxon>
        <taxon>Jutongia</taxon>
    </lineage>
</organism>
<keyword evidence="4" id="KW-0812">Transmembrane</keyword>
<feature type="transmembrane region" description="Helical" evidence="4">
    <location>
        <begin position="121"/>
        <end position="139"/>
    </location>
</feature>
<evidence type="ECO:0000256" key="1">
    <source>
        <dbReference type="ARBA" id="ARBA00023224"/>
    </source>
</evidence>
<dbReference type="PANTHER" id="PTHR32089">
    <property type="entry name" value="METHYL-ACCEPTING CHEMOTAXIS PROTEIN MCPB"/>
    <property type="match status" value="1"/>
</dbReference>
<dbReference type="RefSeq" id="WP_249303783.1">
    <property type="nucleotide sequence ID" value="NZ_JACRSW010000015.1"/>
</dbReference>
<accession>A0ABR7MT36</accession>
<dbReference type="SMART" id="SM00283">
    <property type="entry name" value="MA"/>
    <property type="match status" value="1"/>
</dbReference>
<feature type="transmembrane region" description="Helical" evidence="4">
    <location>
        <begin position="75"/>
        <end position="92"/>
    </location>
</feature>
<dbReference type="PROSITE" id="PS50111">
    <property type="entry name" value="CHEMOTAXIS_TRANSDUC_2"/>
    <property type="match status" value="1"/>
</dbReference>
<evidence type="ECO:0000256" key="4">
    <source>
        <dbReference type="SAM" id="Phobius"/>
    </source>
</evidence>
<feature type="coiled-coil region" evidence="3">
    <location>
        <begin position="257"/>
        <end position="291"/>
    </location>
</feature>
<evidence type="ECO:0000256" key="2">
    <source>
        <dbReference type="PROSITE-ProRule" id="PRU00284"/>
    </source>
</evidence>
<keyword evidence="1 2" id="KW-0807">Transducer</keyword>
<keyword evidence="3" id="KW-0175">Coiled coil</keyword>
<evidence type="ECO:0000313" key="7">
    <source>
        <dbReference type="Proteomes" id="UP000637513"/>
    </source>
</evidence>
<dbReference type="PANTHER" id="PTHR32089:SF112">
    <property type="entry name" value="LYSOZYME-LIKE PROTEIN-RELATED"/>
    <property type="match status" value="1"/>
</dbReference>
<evidence type="ECO:0000259" key="5">
    <source>
        <dbReference type="PROSITE" id="PS50111"/>
    </source>
</evidence>
<keyword evidence="7" id="KW-1185">Reference proteome</keyword>
<dbReference type="InterPro" id="IPR004089">
    <property type="entry name" value="MCPsignal_dom"/>
</dbReference>
<protein>
    <recommendedName>
        <fullName evidence="5">Methyl-accepting transducer domain-containing protein</fullName>
    </recommendedName>
</protein>
<feature type="transmembrane region" description="Helical" evidence="4">
    <location>
        <begin position="45"/>
        <end position="63"/>
    </location>
</feature>
<feature type="domain" description="Methyl-accepting transducer" evidence="5">
    <location>
        <begin position="214"/>
        <end position="457"/>
    </location>
</feature>
<reference evidence="6 7" key="1">
    <citation type="submission" date="2020-08" db="EMBL/GenBank/DDBJ databases">
        <title>Genome public.</title>
        <authorList>
            <person name="Liu C."/>
            <person name="Sun Q."/>
        </authorList>
    </citation>
    <scope>NUCLEOTIDE SEQUENCE [LARGE SCALE GENOMIC DNA]</scope>
    <source>
        <strain evidence="6 7">BX3</strain>
    </source>
</reference>
<comment type="caution">
    <text evidence="6">The sequence shown here is derived from an EMBL/GenBank/DDBJ whole genome shotgun (WGS) entry which is preliminary data.</text>
</comment>
<name>A0ABR7MT36_9FIRM</name>
<keyword evidence="4" id="KW-1133">Transmembrane helix</keyword>
<evidence type="ECO:0000256" key="3">
    <source>
        <dbReference type="SAM" id="Coils"/>
    </source>
</evidence>
<dbReference type="Pfam" id="PF00015">
    <property type="entry name" value="MCPsignal"/>
    <property type="match status" value="1"/>
</dbReference>
<dbReference type="Gene3D" id="1.10.287.950">
    <property type="entry name" value="Methyl-accepting chemotaxis protein"/>
    <property type="match status" value="1"/>
</dbReference>
<sequence length="496" mass="55064">MHISNFQNYSDIKRSNISILLGYGLMNVILVICYLLEVLKGSRTISYYIIFCILALLPFLVTVVEYKHNPESEKIKIMLPIGFGIFYCFIIFTTFSPVAYVYSLLIAALLICYGSPRLSALYMSATFLANIVQIVYGFFTNHYTSNDLPNIEIRIASYLLFSLYLIVSANNINTSNDKKLKTMEQDKEQISNMMNQLMAASKQLATSIGIVSEKMNILEASTNHTMASMQEVTQGTTDTAESIQLQLEKTNQIQNTIEQVKNRSSVMTEALEDTRAELNSSRENIDTLIDRTKISNDANENVSKELEELNTYTVQMHSIIELIDNITTQTSLLALNASIEAARAGEAGRGFSVVASEISNLATQTQDATVDITTLIENISKELEEVIRVIAQMIENAKEQNKAASNTAKSFSAIADKTTMVYEEAAQMKSIVAELTNANNIIASGIETISAATEEVTAHSNETYEITSENTKTTAEIGRIIEELDQMTKDLTTLNV</sequence>
<dbReference type="SUPFAM" id="SSF58104">
    <property type="entry name" value="Methyl-accepting chemotaxis protein (MCP) signaling domain"/>
    <property type="match status" value="1"/>
</dbReference>
<keyword evidence="4" id="KW-0472">Membrane</keyword>
<feature type="transmembrane region" description="Helical" evidence="4">
    <location>
        <begin position="151"/>
        <end position="172"/>
    </location>
</feature>